<protein>
    <submittedName>
        <fullName evidence="2">Uncharacterized protein</fullName>
    </submittedName>
</protein>
<accession>A0A6M3L4I8</accession>
<feature type="region of interest" description="Disordered" evidence="1">
    <location>
        <begin position="1"/>
        <end position="23"/>
    </location>
</feature>
<gene>
    <name evidence="2" type="ORF">MM415B02511_0003</name>
</gene>
<dbReference type="AlphaFoldDB" id="A0A6M3L4I8"/>
<name>A0A6M3L4I8_9ZZZZ</name>
<organism evidence="2">
    <name type="scientific">viral metagenome</name>
    <dbReference type="NCBI Taxonomy" id="1070528"/>
    <lineage>
        <taxon>unclassified sequences</taxon>
        <taxon>metagenomes</taxon>
        <taxon>organismal metagenomes</taxon>
    </lineage>
</organism>
<reference evidence="2" key="1">
    <citation type="submission" date="2020-03" db="EMBL/GenBank/DDBJ databases">
        <title>The deep terrestrial virosphere.</title>
        <authorList>
            <person name="Holmfeldt K."/>
            <person name="Nilsson E."/>
            <person name="Simone D."/>
            <person name="Lopez-Fernandez M."/>
            <person name="Wu X."/>
            <person name="de Brujin I."/>
            <person name="Lundin D."/>
            <person name="Andersson A."/>
            <person name="Bertilsson S."/>
            <person name="Dopson M."/>
        </authorList>
    </citation>
    <scope>NUCLEOTIDE SEQUENCE</scope>
    <source>
        <strain evidence="2">MM415B02511</strain>
    </source>
</reference>
<dbReference type="EMBL" id="MT142866">
    <property type="protein sequence ID" value="QJA89747.1"/>
    <property type="molecule type" value="Genomic_DNA"/>
</dbReference>
<proteinExistence type="predicted"/>
<evidence type="ECO:0000313" key="2">
    <source>
        <dbReference type="EMBL" id="QJA89747.1"/>
    </source>
</evidence>
<sequence length="102" mass="11332">MRVCINKSTGKLIESQSGGSTQEHLDTLKQNALNAGYSEEDIEVKYVTDAEFEAIMAETTAPTSEEILKKEQEAKIQAKIRDLAIKELKKEGELPADYKDKG</sequence>
<evidence type="ECO:0000256" key="1">
    <source>
        <dbReference type="SAM" id="MobiDB-lite"/>
    </source>
</evidence>